<dbReference type="EMBL" id="HE616899">
    <property type="protein sequence ID" value="CCF00928.1"/>
    <property type="molecule type" value="Genomic_DNA"/>
</dbReference>
<gene>
    <name evidence="10" type="ordered locus">SFHH103_06469</name>
</gene>
<dbReference type="Pfam" id="PF04324">
    <property type="entry name" value="Fer2_BFD"/>
    <property type="match status" value="1"/>
</dbReference>
<keyword evidence="10" id="KW-0614">Plasmid</keyword>
<feature type="domain" description="BFD-like [2Fe-2S]-binding" evidence="9">
    <location>
        <begin position="2"/>
        <end position="52"/>
    </location>
</feature>
<dbReference type="AlphaFoldDB" id="G9AIP6"/>
<dbReference type="Proteomes" id="UP000007735">
    <property type="component" value="Plasmid pSfHH103e"/>
</dbReference>
<dbReference type="PANTHER" id="PTHR37424:SF1">
    <property type="entry name" value="BACTERIOFERRITIN-ASSOCIATED FERREDOXIN"/>
    <property type="match status" value="1"/>
</dbReference>
<name>G9AIP6_SINF1</name>
<evidence type="ECO:0000256" key="2">
    <source>
        <dbReference type="ARBA" id="ARBA00022714"/>
    </source>
</evidence>
<evidence type="ECO:0000313" key="11">
    <source>
        <dbReference type="Proteomes" id="UP000007735"/>
    </source>
</evidence>
<evidence type="ECO:0000256" key="1">
    <source>
        <dbReference type="ARBA" id="ARBA00022448"/>
    </source>
</evidence>
<keyword evidence="3" id="KW-0479">Metal-binding</keyword>
<dbReference type="KEGG" id="sfh:SFHH103_06469"/>
<dbReference type="InterPro" id="IPR041854">
    <property type="entry name" value="BFD-like_2Fe2S-bd_dom_sf"/>
</dbReference>
<sequence length="203" mass="21904">MIVCSCNVLSDHDVRSAVEAEALRSTSQVYGCLGASAQCGRCVRTIRRIMDEALGSARHPATAARGPRNPDSAAADRVRAELEQELAHGELSQRSGDIRDERLLFRAAIRIAGPVIAVAHEEVSPRPVRVRILPDPVGWLRIGAGADIGQSDRPGRRIAPSTRMLAENALPPVKAVAEIGEIRNRRRARGPNTCEGTSCAIHR</sequence>
<comment type="similarity">
    <text evidence="8">Belongs to the Bfd family.</text>
</comment>
<dbReference type="InterPro" id="IPR052371">
    <property type="entry name" value="BFD-associated_ferredoxin"/>
</dbReference>
<evidence type="ECO:0000256" key="7">
    <source>
        <dbReference type="ARBA" id="ARBA00039386"/>
    </source>
</evidence>
<accession>G9AIP6</accession>
<dbReference type="GO" id="GO:0046872">
    <property type="term" value="F:metal ion binding"/>
    <property type="evidence" value="ECO:0007669"/>
    <property type="project" value="UniProtKB-KW"/>
</dbReference>
<keyword evidence="5" id="KW-0408">Iron</keyword>
<evidence type="ECO:0000256" key="6">
    <source>
        <dbReference type="ARBA" id="ARBA00023014"/>
    </source>
</evidence>
<evidence type="ECO:0000313" key="10">
    <source>
        <dbReference type="EMBL" id="CCF00928.1"/>
    </source>
</evidence>
<keyword evidence="2" id="KW-0001">2Fe-2S</keyword>
<protein>
    <recommendedName>
        <fullName evidence="7">Bacterioferritin-associated ferredoxin</fullName>
    </recommendedName>
</protein>
<keyword evidence="4" id="KW-0249">Electron transport</keyword>
<proteinExistence type="inferred from homology"/>
<reference evidence="10 11" key="1">
    <citation type="journal article" date="2012" name="J. Bacteriol.">
        <title>Genome sequence of the soybean symbiont Sinorhizobium fredii HH103.</title>
        <authorList>
            <person name="Weidner S."/>
            <person name="Becker A."/>
            <person name="Bonilla I."/>
            <person name="Jaenicke S."/>
            <person name="Lloret J."/>
            <person name="Margaret I."/>
            <person name="Puhler A."/>
            <person name="Ruiz-Sainz J.E."/>
            <person name="Schneiker-Bekel S."/>
            <person name="Szczepanowski R."/>
            <person name="Vinardell J.M."/>
            <person name="Zehner S."/>
            <person name="Gottfert M."/>
        </authorList>
    </citation>
    <scope>NUCLEOTIDE SEQUENCE [LARGE SCALE GENOMIC DNA]</scope>
    <source>
        <strain evidence="10 11">HH103</strain>
        <plasmid evidence="11">pSfHH103e</plasmid>
    </source>
</reference>
<evidence type="ECO:0000256" key="4">
    <source>
        <dbReference type="ARBA" id="ARBA00022982"/>
    </source>
</evidence>
<dbReference type="Gene3D" id="1.10.10.1100">
    <property type="entry name" value="BFD-like [2Fe-2S]-binding domain"/>
    <property type="match status" value="1"/>
</dbReference>
<evidence type="ECO:0000256" key="8">
    <source>
        <dbReference type="ARBA" id="ARBA00046332"/>
    </source>
</evidence>
<geneLocation type="plasmid" evidence="10 11">
    <name>pSfHH103e</name>
</geneLocation>
<evidence type="ECO:0000259" key="9">
    <source>
        <dbReference type="Pfam" id="PF04324"/>
    </source>
</evidence>
<dbReference type="InterPro" id="IPR007419">
    <property type="entry name" value="BFD-like_2Fe2S-bd_dom"/>
</dbReference>
<dbReference type="HOGENOM" id="CLU_1348014_0_0_5"/>
<dbReference type="GO" id="GO:0051537">
    <property type="term" value="F:2 iron, 2 sulfur cluster binding"/>
    <property type="evidence" value="ECO:0007669"/>
    <property type="project" value="UniProtKB-KW"/>
</dbReference>
<dbReference type="PANTHER" id="PTHR37424">
    <property type="entry name" value="BACTERIOFERRITIN-ASSOCIATED FERREDOXIN"/>
    <property type="match status" value="1"/>
</dbReference>
<organism evidence="10 11">
    <name type="scientific">Sinorhizobium fredii (strain HH103)</name>
    <dbReference type="NCBI Taxonomy" id="1117943"/>
    <lineage>
        <taxon>Bacteria</taxon>
        <taxon>Pseudomonadati</taxon>
        <taxon>Pseudomonadota</taxon>
        <taxon>Alphaproteobacteria</taxon>
        <taxon>Hyphomicrobiales</taxon>
        <taxon>Rhizobiaceae</taxon>
        <taxon>Sinorhizobium/Ensifer group</taxon>
        <taxon>Sinorhizobium</taxon>
    </lineage>
</organism>
<keyword evidence="1" id="KW-0813">Transport</keyword>
<keyword evidence="6" id="KW-0411">Iron-sulfur</keyword>
<evidence type="ECO:0000256" key="3">
    <source>
        <dbReference type="ARBA" id="ARBA00022723"/>
    </source>
</evidence>
<evidence type="ECO:0000256" key="5">
    <source>
        <dbReference type="ARBA" id="ARBA00023004"/>
    </source>
</evidence>